<comment type="caution">
    <text evidence="2">The sequence shown here is derived from an EMBL/GenBank/DDBJ whole genome shotgun (WGS) entry which is preliminary data.</text>
</comment>
<evidence type="ECO:0000313" key="3">
    <source>
        <dbReference type="Proteomes" id="UP001500459"/>
    </source>
</evidence>
<keyword evidence="3" id="KW-1185">Reference proteome</keyword>
<dbReference type="EMBL" id="BAABCW010000013">
    <property type="protein sequence ID" value="GAA3514043.1"/>
    <property type="molecule type" value="Genomic_DNA"/>
</dbReference>
<reference evidence="3" key="1">
    <citation type="journal article" date="2019" name="Int. J. Syst. Evol. Microbiol.">
        <title>The Global Catalogue of Microorganisms (GCM) 10K type strain sequencing project: providing services to taxonomists for standard genome sequencing and annotation.</title>
        <authorList>
            <consortium name="The Broad Institute Genomics Platform"/>
            <consortium name="The Broad Institute Genome Sequencing Center for Infectious Disease"/>
            <person name="Wu L."/>
            <person name="Ma J."/>
        </authorList>
    </citation>
    <scope>NUCLEOTIDE SEQUENCE [LARGE SCALE GENOMIC DNA]</scope>
    <source>
        <strain evidence="3">JCM 17106</strain>
    </source>
</reference>
<sequence>MDIDASEIVIQDFSTNLNEKYSGNEFNYHTTEGEAQNFLARGILWLLQGLHNIFGIDVHPGFAKLIEMIIYIILISATIYFLIKLLIGKDAVSFFRKKNTLVAPIHSTEEHIDTIDLNELIKNALQEKNYRLAIRYMYLKALQELSIKNLITYHFEKTNTDYKREIDDVSIRQNFNRISYLYDYIWYGEFELNEQGYTNAKESFDQLSIKIKNIG</sequence>
<protein>
    <recommendedName>
        <fullName evidence="4">DUF4129 domain-containing protein</fullName>
    </recommendedName>
</protein>
<dbReference type="Proteomes" id="UP001500459">
    <property type="component" value="Unassembled WGS sequence"/>
</dbReference>
<keyword evidence="1" id="KW-0472">Membrane</keyword>
<proteinExistence type="predicted"/>
<feature type="transmembrane region" description="Helical" evidence="1">
    <location>
        <begin position="68"/>
        <end position="87"/>
    </location>
</feature>
<evidence type="ECO:0000256" key="1">
    <source>
        <dbReference type="SAM" id="Phobius"/>
    </source>
</evidence>
<accession>A0ABP6US55</accession>
<gene>
    <name evidence="2" type="ORF">GCM10022393_29910</name>
</gene>
<evidence type="ECO:0000313" key="2">
    <source>
        <dbReference type="EMBL" id="GAA3514043.1"/>
    </source>
</evidence>
<keyword evidence="1" id="KW-0812">Transmembrane</keyword>
<evidence type="ECO:0008006" key="4">
    <source>
        <dbReference type="Google" id="ProtNLM"/>
    </source>
</evidence>
<name>A0ABP6US55_9FLAO</name>
<organism evidence="2 3">
    <name type="scientific">Aquimarina addita</name>
    <dbReference type="NCBI Taxonomy" id="870485"/>
    <lineage>
        <taxon>Bacteria</taxon>
        <taxon>Pseudomonadati</taxon>
        <taxon>Bacteroidota</taxon>
        <taxon>Flavobacteriia</taxon>
        <taxon>Flavobacteriales</taxon>
        <taxon>Flavobacteriaceae</taxon>
        <taxon>Aquimarina</taxon>
    </lineage>
</organism>
<keyword evidence="1" id="KW-1133">Transmembrane helix</keyword>